<gene>
    <name evidence="2" type="ORF">Pme01_03700</name>
</gene>
<dbReference type="PANTHER" id="PTHR34297:SF3">
    <property type="entry name" value="ALKALINE SHOCK PROTEIN 23"/>
    <property type="match status" value="1"/>
</dbReference>
<keyword evidence="3" id="KW-1185">Reference proteome</keyword>
<dbReference type="InterPro" id="IPR005531">
    <property type="entry name" value="Asp23"/>
</dbReference>
<evidence type="ECO:0000313" key="3">
    <source>
        <dbReference type="Proteomes" id="UP000599074"/>
    </source>
</evidence>
<evidence type="ECO:0008006" key="4">
    <source>
        <dbReference type="Google" id="ProtNLM"/>
    </source>
</evidence>
<evidence type="ECO:0000313" key="2">
    <source>
        <dbReference type="EMBL" id="GII20773.1"/>
    </source>
</evidence>
<dbReference type="AlphaFoldDB" id="A0A8J3T5T0"/>
<dbReference type="Pfam" id="PF03780">
    <property type="entry name" value="Asp23"/>
    <property type="match status" value="1"/>
</dbReference>
<name>A0A8J3T5T0_9ACTN</name>
<evidence type="ECO:0000256" key="1">
    <source>
        <dbReference type="ARBA" id="ARBA00005721"/>
    </source>
</evidence>
<proteinExistence type="inferred from homology"/>
<comment type="caution">
    <text evidence="2">The sequence shown here is derived from an EMBL/GenBank/DDBJ whole genome shotgun (WGS) entry which is preliminary data.</text>
</comment>
<sequence>MHAQRTGEAAVQGYAQDGAGAVERARDLAADAAERIGGAVDRAAAASGVVAAQMVGRLRNNAELVAERGSTIVANEVVEKIAGIAAREVPGVYDLGGDVARIFSAVKERVGFDDDSDQGVSVRLEGDTAAIRVTLVLEYGFVVHSVTEMVRAKVIGSVENLLGLEVTAVDIVVDDIHVPDNGPVGDDEARAAGYQV</sequence>
<comment type="similarity">
    <text evidence="1">Belongs to the asp23 family.</text>
</comment>
<organism evidence="2 3">
    <name type="scientific">Planosporangium mesophilum</name>
    <dbReference type="NCBI Taxonomy" id="689768"/>
    <lineage>
        <taxon>Bacteria</taxon>
        <taxon>Bacillati</taxon>
        <taxon>Actinomycetota</taxon>
        <taxon>Actinomycetes</taxon>
        <taxon>Micromonosporales</taxon>
        <taxon>Micromonosporaceae</taxon>
        <taxon>Planosporangium</taxon>
    </lineage>
</organism>
<dbReference type="PANTHER" id="PTHR34297">
    <property type="entry name" value="HYPOTHETICAL CYTOSOLIC PROTEIN-RELATED"/>
    <property type="match status" value="1"/>
</dbReference>
<dbReference type="Proteomes" id="UP000599074">
    <property type="component" value="Unassembled WGS sequence"/>
</dbReference>
<protein>
    <recommendedName>
        <fullName evidence="4">Asp23/Gls24 family envelope stress response protein</fullName>
    </recommendedName>
</protein>
<accession>A0A8J3T5T0</accession>
<reference evidence="2" key="1">
    <citation type="submission" date="2021-01" db="EMBL/GenBank/DDBJ databases">
        <title>Whole genome shotgun sequence of Planosporangium mesophilum NBRC 109066.</title>
        <authorList>
            <person name="Komaki H."/>
            <person name="Tamura T."/>
        </authorList>
    </citation>
    <scope>NUCLEOTIDE SEQUENCE</scope>
    <source>
        <strain evidence="2">NBRC 109066</strain>
    </source>
</reference>
<dbReference type="EMBL" id="BOON01000002">
    <property type="protein sequence ID" value="GII20773.1"/>
    <property type="molecule type" value="Genomic_DNA"/>
</dbReference>